<sequence>MKIRVFKFVIFLAFGLVFVCKSNEKSDVNSFSKNQSIQNELTSRGYDVEINIHKGIHSYVSAYSTTKVQSDDLKLICNLPNLTNIRFEGISLPAKFSVDINNCTLENLRNFRLDKVDLDQEFLKSFSRNGRFRGGIELSRASIFDQGLNYLSELKTLDNFGIRGPNEKFTDAGLCDFIHSGISIKRVYLFHLSLSDKAYGCLVDLHGVEHFGFKKIKGRTASDMKKLEDLYFKKNGRKVHVDVFEYDSP</sequence>
<dbReference type="SUPFAM" id="SSF52047">
    <property type="entry name" value="RNI-like"/>
    <property type="match status" value="1"/>
</dbReference>
<accession>A0ABY2L594</accession>
<dbReference type="EMBL" id="RQFD01000016">
    <property type="protein sequence ID" value="TGK47298.1"/>
    <property type="molecule type" value="Genomic_DNA"/>
</dbReference>
<protein>
    <recommendedName>
        <fullName evidence="3">Lipoprotein</fullName>
    </recommendedName>
</protein>
<reference evidence="2" key="1">
    <citation type="journal article" date="2019" name="PLoS Negl. Trop. Dis.">
        <title>Revisiting the worldwide diversity of Leptospira species in the environment.</title>
        <authorList>
            <person name="Vincent A.T."/>
            <person name="Schiettekatte O."/>
            <person name="Bourhy P."/>
            <person name="Veyrier F.J."/>
            <person name="Picardeau M."/>
        </authorList>
    </citation>
    <scope>NUCLEOTIDE SEQUENCE [LARGE SCALE GENOMIC DNA]</scope>
    <source>
        <strain evidence="2">201800295</strain>
    </source>
</reference>
<keyword evidence="2" id="KW-1185">Reference proteome</keyword>
<name>A0ABY2L594_9LEPT</name>
<gene>
    <name evidence="1" type="ORF">EHQ10_18515</name>
</gene>
<evidence type="ECO:0000313" key="1">
    <source>
        <dbReference type="EMBL" id="TGK47298.1"/>
    </source>
</evidence>
<dbReference type="RefSeq" id="WP_135754929.1">
    <property type="nucleotide sequence ID" value="NZ_RQFD01000016.1"/>
</dbReference>
<dbReference type="InterPro" id="IPR032675">
    <property type="entry name" value="LRR_dom_sf"/>
</dbReference>
<comment type="caution">
    <text evidence="1">The sequence shown here is derived from an EMBL/GenBank/DDBJ whole genome shotgun (WGS) entry which is preliminary data.</text>
</comment>
<evidence type="ECO:0008006" key="3">
    <source>
        <dbReference type="Google" id="ProtNLM"/>
    </source>
</evidence>
<dbReference type="Proteomes" id="UP000297617">
    <property type="component" value="Unassembled WGS sequence"/>
</dbReference>
<organism evidence="1 2">
    <name type="scientific">Leptospira bouyouniensis</name>
    <dbReference type="NCBI Taxonomy" id="2484911"/>
    <lineage>
        <taxon>Bacteria</taxon>
        <taxon>Pseudomonadati</taxon>
        <taxon>Spirochaetota</taxon>
        <taxon>Spirochaetia</taxon>
        <taxon>Leptospirales</taxon>
        <taxon>Leptospiraceae</taxon>
        <taxon>Leptospira</taxon>
    </lineage>
</organism>
<dbReference type="Gene3D" id="3.80.10.10">
    <property type="entry name" value="Ribonuclease Inhibitor"/>
    <property type="match status" value="1"/>
</dbReference>
<proteinExistence type="predicted"/>
<evidence type="ECO:0000313" key="2">
    <source>
        <dbReference type="Proteomes" id="UP000297617"/>
    </source>
</evidence>